<proteinExistence type="inferred from homology"/>
<dbReference type="PRINTS" id="PR00039">
    <property type="entry name" value="HTHLYSR"/>
</dbReference>
<protein>
    <submittedName>
        <fullName evidence="6">DNA-binding transcriptional LysR family regulator</fullName>
    </submittedName>
</protein>
<keyword evidence="3 6" id="KW-0238">DNA-binding</keyword>
<comment type="similarity">
    <text evidence="1">Belongs to the LysR transcriptional regulatory family.</text>
</comment>
<dbReference type="RefSeq" id="WP_145346838.1">
    <property type="nucleotide sequence ID" value="NZ_SMLY01000056.1"/>
</dbReference>
<dbReference type="Pfam" id="PF03466">
    <property type="entry name" value="LysR_substrate"/>
    <property type="match status" value="1"/>
</dbReference>
<dbReference type="SUPFAM" id="SSF46785">
    <property type="entry name" value="Winged helix' DNA-binding domain"/>
    <property type="match status" value="1"/>
</dbReference>
<dbReference type="PROSITE" id="PS50931">
    <property type="entry name" value="HTH_LYSR"/>
    <property type="match status" value="1"/>
</dbReference>
<evidence type="ECO:0000256" key="3">
    <source>
        <dbReference type="ARBA" id="ARBA00023125"/>
    </source>
</evidence>
<dbReference type="InterPro" id="IPR000847">
    <property type="entry name" value="LysR_HTH_N"/>
</dbReference>
<dbReference type="GO" id="GO:0005829">
    <property type="term" value="C:cytosol"/>
    <property type="evidence" value="ECO:0007669"/>
    <property type="project" value="TreeGrafter"/>
</dbReference>
<sequence length="300" mass="32425">MVSSDLPVTALRALRILRECGSVSRTADTLGVSQPAISRAISALEDRYGLQFVRRNTRPVTLTVEGELVASHAERIELDLMDLSDQLARLKKGKAGAVTIGSFGASASTRLLPQLLKAFTRNYPEITVSIREYDDQDILTALNDGVIDTAVLANPPGHLDLVLLGHDELVGIVAQHDRLADLNVLLPADFEARPFVLSKAGSEPLITQWFKENGYDLPPAAHRIRQTASILALVEAGLGVSIMARYALPKDIGHVAAIPLAPAAPRELALARIPDAARSHAASVFWQFAEHSALDRMARD</sequence>
<dbReference type="PANTHER" id="PTHR30419">
    <property type="entry name" value="HTH-TYPE TRANSCRIPTIONAL REGULATOR YBHD"/>
    <property type="match status" value="1"/>
</dbReference>
<keyword evidence="2" id="KW-0805">Transcription regulation</keyword>
<dbReference type="InterPro" id="IPR005119">
    <property type="entry name" value="LysR_subst-bd"/>
</dbReference>
<evidence type="ECO:0000313" key="6">
    <source>
        <dbReference type="EMBL" id="TWI80720.1"/>
    </source>
</evidence>
<gene>
    <name evidence="6" type="ORF">JM93_03934</name>
</gene>
<dbReference type="Gene3D" id="1.10.10.10">
    <property type="entry name" value="Winged helix-like DNA-binding domain superfamily/Winged helix DNA-binding domain"/>
    <property type="match status" value="1"/>
</dbReference>
<dbReference type="Pfam" id="PF00126">
    <property type="entry name" value="HTH_1"/>
    <property type="match status" value="1"/>
</dbReference>
<evidence type="ECO:0000313" key="7">
    <source>
        <dbReference type="Proteomes" id="UP000320593"/>
    </source>
</evidence>
<feature type="domain" description="HTH lysR-type" evidence="5">
    <location>
        <begin position="6"/>
        <end position="63"/>
    </location>
</feature>
<dbReference type="EMBL" id="VLLF01000011">
    <property type="protein sequence ID" value="TWI80720.1"/>
    <property type="molecule type" value="Genomic_DNA"/>
</dbReference>
<evidence type="ECO:0000256" key="4">
    <source>
        <dbReference type="ARBA" id="ARBA00023163"/>
    </source>
</evidence>
<dbReference type="GO" id="GO:0003700">
    <property type="term" value="F:DNA-binding transcription factor activity"/>
    <property type="evidence" value="ECO:0007669"/>
    <property type="project" value="InterPro"/>
</dbReference>
<dbReference type="InterPro" id="IPR036390">
    <property type="entry name" value="WH_DNA-bd_sf"/>
</dbReference>
<keyword evidence="7" id="KW-1185">Reference proteome</keyword>
<evidence type="ECO:0000256" key="2">
    <source>
        <dbReference type="ARBA" id="ARBA00023015"/>
    </source>
</evidence>
<evidence type="ECO:0000256" key="1">
    <source>
        <dbReference type="ARBA" id="ARBA00009437"/>
    </source>
</evidence>
<reference evidence="6 7" key="1">
    <citation type="submission" date="2019-07" db="EMBL/GenBank/DDBJ databases">
        <title>Genomic Encyclopedia of Archaeal and Bacterial Type Strains, Phase II (KMG-II): from individual species to whole genera.</title>
        <authorList>
            <person name="Goeker M."/>
        </authorList>
    </citation>
    <scope>NUCLEOTIDE SEQUENCE [LARGE SCALE GENOMIC DNA]</scope>
    <source>
        <strain evidence="6 7">ATCC BAA-252</strain>
    </source>
</reference>
<dbReference type="Gene3D" id="3.40.190.290">
    <property type="match status" value="1"/>
</dbReference>
<evidence type="ECO:0000259" key="5">
    <source>
        <dbReference type="PROSITE" id="PS50931"/>
    </source>
</evidence>
<keyword evidence="4" id="KW-0804">Transcription</keyword>
<name>A0A562SJ15_9HYPH</name>
<dbReference type="SUPFAM" id="SSF53850">
    <property type="entry name" value="Periplasmic binding protein-like II"/>
    <property type="match status" value="1"/>
</dbReference>
<dbReference type="GO" id="GO:0003677">
    <property type="term" value="F:DNA binding"/>
    <property type="evidence" value="ECO:0007669"/>
    <property type="project" value="UniProtKB-KW"/>
</dbReference>
<dbReference type="CDD" id="cd05466">
    <property type="entry name" value="PBP2_LTTR_substrate"/>
    <property type="match status" value="1"/>
</dbReference>
<dbReference type="Proteomes" id="UP000320593">
    <property type="component" value="Unassembled WGS sequence"/>
</dbReference>
<dbReference type="InterPro" id="IPR036388">
    <property type="entry name" value="WH-like_DNA-bd_sf"/>
</dbReference>
<accession>A0A562SJ15</accession>
<dbReference type="AlphaFoldDB" id="A0A562SJ15"/>
<dbReference type="InterPro" id="IPR050950">
    <property type="entry name" value="HTH-type_LysR_regulators"/>
</dbReference>
<comment type="caution">
    <text evidence="6">The sequence shown here is derived from an EMBL/GenBank/DDBJ whole genome shotgun (WGS) entry which is preliminary data.</text>
</comment>
<organism evidence="6 7">
    <name type="scientific">Roseibium hamelinense</name>
    <dbReference type="NCBI Taxonomy" id="150831"/>
    <lineage>
        <taxon>Bacteria</taxon>
        <taxon>Pseudomonadati</taxon>
        <taxon>Pseudomonadota</taxon>
        <taxon>Alphaproteobacteria</taxon>
        <taxon>Hyphomicrobiales</taxon>
        <taxon>Stappiaceae</taxon>
        <taxon>Roseibium</taxon>
    </lineage>
</organism>
<dbReference type="OrthoDB" id="9791253at2"/>